<accession>A0A395HBV7</accession>
<comment type="similarity">
    <text evidence="5">Belongs to the SAT4 family.</text>
</comment>
<evidence type="ECO:0000259" key="8">
    <source>
        <dbReference type="Pfam" id="PF20684"/>
    </source>
</evidence>
<feature type="region of interest" description="Disordered" evidence="6">
    <location>
        <begin position="281"/>
        <end position="311"/>
    </location>
</feature>
<dbReference type="VEuPathDB" id="FungiDB:BO80DRAFT_347839"/>
<dbReference type="AlphaFoldDB" id="A0A395HBV7"/>
<dbReference type="InterPro" id="IPR052337">
    <property type="entry name" value="SAT4-like"/>
</dbReference>
<keyword evidence="10" id="KW-1185">Reference proteome</keyword>
<dbReference type="GO" id="GO:0016020">
    <property type="term" value="C:membrane"/>
    <property type="evidence" value="ECO:0007669"/>
    <property type="project" value="UniProtKB-SubCell"/>
</dbReference>
<feature type="transmembrane region" description="Helical" evidence="7">
    <location>
        <begin position="204"/>
        <end position="226"/>
    </location>
</feature>
<dbReference type="Proteomes" id="UP000249402">
    <property type="component" value="Unassembled WGS sequence"/>
</dbReference>
<feature type="domain" description="Rhodopsin" evidence="8">
    <location>
        <begin position="28"/>
        <end position="267"/>
    </location>
</feature>
<dbReference type="PANTHER" id="PTHR33048">
    <property type="entry name" value="PTH11-LIKE INTEGRAL MEMBRANE PROTEIN (AFU_ORTHOLOGUE AFUA_5G11245)"/>
    <property type="match status" value="1"/>
</dbReference>
<dbReference type="RefSeq" id="XP_025578755.1">
    <property type="nucleotide sequence ID" value="XM_025715435.1"/>
</dbReference>
<protein>
    <recommendedName>
        <fullName evidence="8">Rhodopsin domain-containing protein</fullName>
    </recommendedName>
</protein>
<feature type="transmembrane region" description="Helical" evidence="7">
    <location>
        <begin position="124"/>
        <end position="145"/>
    </location>
</feature>
<evidence type="ECO:0000256" key="3">
    <source>
        <dbReference type="ARBA" id="ARBA00022989"/>
    </source>
</evidence>
<evidence type="ECO:0000256" key="5">
    <source>
        <dbReference type="ARBA" id="ARBA00038359"/>
    </source>
</evidence>
<reference evidence="9 10" key="1">
    <citation type="submission" date="2018-02" db="EMBL/GenBank/DDBJ databases">
        <title>The genomes of Aspergillus section Nigri reveals drivers in fungal speciation.</title>
        <authorList>
            <consortium name="DOE Joint Genome Institute"/>
            <person name="Vesth T.C."/>
            <person name="Nybo J."/>
            <person name="Theobald S."/>
            <person name="Brandl J."/>
            <person name="Frisvad J.C."/>
            <person name="Nielsen K.F."/>
            <person name="Lyhne E.K."/>
            <person name="Kogle M.E."/>
            <person name="Kuo A."/>
            <person name="Riley R."/>
            <person name="Clum A."/>
            <person name="Nolan M."/>
            <person name="Lipzen A."/>
            <person name="Salamov A."/>
            <person name="Henrissat B."/>
            <person name="Wiebenga A."/>
            <person name="De vries R.P."/>
            <person name="Grigoriev I.V."/>
            <person name="Mortensen U.H."/>
            <person name="Andersen M.R."/>
            <person name="Baker S.E."/>
        </authorList>
    </citation>
    <scope>NUCLEOTIDE SEQUENCE [LARGE SCALE GENOMIC DNA]</scope>
    <source>
        <strain evidence="9 10">CBS 121593</strain>
    </source>
</reference>
<dbReference type="Pfam" id="PF20684">
    <property type="entry name" value="Fung_rhodopsin"/>
    <property type="match status" value="1"/>
</dbReference>
<dbReference type="EMBL" id="KZ824424">
    <property type="protein sequence ID" value="RAL04428.1"/>
    <property type="molecule type" value="Genomic_DNA"/>
</dbReference>
<keyword evidence="4 7" id="KW-0472">Membrane</keyword>
<name>A0A395HBV7_9EURO</name>
<dbReference type="GeneID" id="37220300"/>
<keyword evidence="3 7" id="KW-1133">Transmembrane helix</keyword>
<evidence type="ECO:0000313" key="10">
    <source>
        <dbReference type="Proteomes" id="UP000249402"/>
    </source>
</evidence>
<organism evidence="9 10">
    <name type="scientific">Aspergillus ibericus CBS 121593</name>
    <dbReference type="NCBI Taxonomy" id="1448316"/>
    <lineage>
        <taxon>Eukaryota</taxon>
        <taxon>Fungi</taxon>
        <taxon>Dikarya</taxon>
        <taxon>Ascomycota</taxon>
        <taxon>Pezizomycotina</taxon>
        <taxon>Eurotiomycetes</taxon>
        <taxon>Eurotiomycetidae</taxon>
        <taxon>Eurotiales</taxon>
        <taxon>Aspergillaceae</taxon>
        <taxon>Aspergillus</taxon>
        <taxon>Aspergillus subgen. Circumdati</taxon>
    </lineage>
</organism>
<dbReference type="STRING" id="1448316.A0A395HBV7"/>
<dbReference type="PANTHER" id="PTHR33048:SF108">
    <property type="entry name" value="INTEGRAL MEMBRANE PROTEIN"/>
    <property type="match status" value="1"/>
</dbReference>
<feature type="transmembrane region" description="Helical" evidence="7">
    <location>
        <begin position="94"/>
        <end position="112"/>
    </location>
</feature>
<dbReference type="InterPro" id="IPR049326">
    <property type="entry name" value="Rhodopsin_dom_fungi"/>
</dbReference>
<feature type="region of interest" description="Disordered" evidence="6">
    <location>
        <begin position="339"/>
        <end position="361"/>
    </location>
</feature>
<evidence type="ECO:0000256" key="2">
    <source>
        <dbReference type="ARBA" id="ARBA00022692"/>
    </source>
</evidence>
<evidence type="ECO:0000313" key="9">
    <source>
        <dbReference type="EMBL" id="RAL04428.1"/>
    </source>
</evidence>
<feature type="transmembrane region" description="Helical" evidence="7">
    <location>
        <begin position="12"/>
        <end position="32"/>
    </location>
</feature>
<comment type="subcellular location">
    <subcellularLocation>
        <location evidence="1">Membrane</location>
        <topology evidence="1">Multi-pass membrane protein</topology>
    </subcellularLocation>
</comment>
<keyword evidence="2 7" id="KW-0812">Transmembrane</keyword>
<evidence type="ECO:0000256" key="7">
    <source>
        <dbReference type="SAM" id="Phobius"/>
    </source>
</evidence>
<proteinExistence type="inferred from homology"/>
<feature type="transmembrane region" description="Helical" evidence="7">
    <location>
        <begin position="165"/>
        <end position="192"/>
    </location>
</feature>
<evidence type="ECO:0000256" key="1">
    <source>
        <dbReference type="ARBA" id="ARBA00004141"/>
    </source>
</evidence>
<gene>
    <name evidence="9" type="ORF">BO80DRAFT_347839</name>
</gene>
<evidence type="ECO:0000256" key="6">
    <source>
        <dbReference type="SAM" id="MobiDB-lite"/>
    </source>
</evidence>
<evidence type="ECO:0000256" key="4">
    <source>
        <dbReference type="ARBA" id="ARBA00023136"/>
    </source>
</evidence>
<dbReference type="OrthoDB" id="5329176at2759"/>
<sequence>MTSSDNLQPQAIGLIFAFPVIATLAVVLRLYSRLYTRAFALDDWIISIAGVFYWGETITSYYVIKCLYIGYHVWEIPEDSPKILGAKYAYATELLYNPILGLVKTSVLVFLLRLTGQKMAVRSAIWVILGVNTIAVIVTFFVTMFHCTPIAANWDTEAYPNAKCLNFANLVTGTAAVSIGTDVLVLMLPSWIVYNLHIPRRQRLMLVGVLSFGLLTVVAGIVRVILLDRYDRHIPYDSTHSVLFCISTIEVGLAFIAACAPSLKPLVLKIIPRLFASKDRSDGGYNKRSKPGMTYELDNRSRRSRYRPTQSMAALEPGWEEEVDKDGILMTTELEVRWDVDGPKDANSQERGSVESLVRYP</sequence>
<feature type="compositionally biased region" description="Basic and acidic residues" evidence="6">
    <location>
        <begin position="339"/>
        <end position="348"/>
    </location>
</feature>
<feature type="transmembrane region" description="Helical" evidence="7">
    <location>
        <begin position="44"/>
        <end position="64"/>
    </location>
</feature>
<feature type="transmembrane region" description="Helical" evidence="7">
    <location>
        <begin position="241"/>
        <end position="263"/>
    </location>
</feature>